<dbReference type="EMBL" id="LATX01002375">
    <property type="protein sequence ID" value="KTB30616.1"/>
    <property type="molecule type" value="Genomic_DNA"/>
</dbReference>
<keyword evidence="2" id="KW-0413">Isomerase</keyword>
<protein>
    <submittedName>
        <fullName evidence="2">Putative isomerase YbhE</fullName>
    </submittedName>
</protein>
<comment type="caution">
    <text evidence="2">The sequence shown here is derived from an EMBL/GenBank/DDBJ whole genome shotgun (WGS) entry which is preliminary data.</text>
</comment>
<name>A0A0W0F2W7_MONRR</name>
<dbReference type="eggNOG" id="ENOG502S3WY">
    <property type="taxonomic scope" value="Eukaryota"/>
</dbReference>
<gene>
    <name evidence="2" type="ORF">WG66_16805</name>
</gene>
<dbReference type="InterPro" id="IPR050282">
    <property type="entry name" value="Cycloisomerase_2"/>
</dbReference>
<dbReference type="PANTHER" id="PTHR30344">
    <property type="entry name" value="6-PHOSPHOGLUCONOLACTONASE-RELATED"/>
    <property type="match status" value="1"/>
</dbReference>
<dbReference type="Proteomes" id="UP000054988">
    <property type="component" value="Unassembled WGS sequence"/>
</dbReference>
<organism evidence="2 3">
    <name type="scientific">Moniliophthora roreri</name>
    <name type="common">Frosty pod rot fungus</name>
    <name type="synonym">Monilia roreri</name>
    <dbReference type="NCBI Taxonomy" id="221103"/>
    <lineage>
        <taxon>Eukaryota</taxon>
        <taxon>Fungi</taxon>
        <taxon>Dikarya</taxon>
        <taxon>Basidiomycota</taxon>
        <taxon>Agaricomycotina</taxon>
        <taxon>Agaricomycetes</taxon>
        <taxon>Agaricomycetidae</taxon>
        <taxon>Agaricales</taxon>
        <taxon>Marasmiineae</taxon>
        <taxon>Marasmiaceae</taxon>
        <taxon>Moniliophthora</taxon>
    </lineage>
</organism>
<dbReference type="GO" id="GO:0017057">
    <property type="term" value="F:6-phosphogluconolactonase activity"/>
    <property type="evidence" value="ECO:0007669"/>
    <property type="project" value="TreeGrafter"/>
</dbReference>
<proteinExistence type="inferred from homology"/>
<dbReference type="InterPro" id="IPR015943">
    <property type="entry name" value="WD40/YVTN_repeat-like_dom_sf"/>
</dbReference>
<dbReference type="PANTHER" id="PTHR30344:SF1">
    <property type="entry name" value="6-PHOSPHOGLUCONOLACTONASE"/>
    <property type="match status" value="1"/>
</dbReference>
<sequence length="351" mass="38083">MTFKILVASYTNDIATLEFDPDTSSISLVATTQVGHHPSWVTSHPKDPTLVFACIEQTEGRILALKYDENGKGTIVASAPSGGSDPCHLLVHEEELLIANYSSGDMSVLPISHKAPYILSQHPDTTEFTGSGPNTKRQLSSHAHGVHWSKEMEEVLVPDLGGDHVYRFRKQSGKWEIVGKISFEAGGGPRHCEICDGILYTVLELSSSLTTHKLNPEFPFLANVPTRPEASLTADNMLAAEILIPPPNTTYPVPYIYVSNRNDPSPEGDTIAIFTPDVQLGPITQIRTGLSHVRGIIFFGPQDKWLIAGGGNSGGVKVFERVDEGRGLKEVAALGDVNSATGFLYLQDVIR</sequence>
<evidence type="ECO:0000313" key="2">
    <source>
        <dbReference type="EMBL" id="KTB30616.1"/>
    </source>
</evidence>
<dbReference type="SUPFAM" id="SSF75011">
    <property type="entry name" value="3-carboxy-cis,cis-mucoante lactonizing enzyme"/>
    <property type="match status" value="1"/>
</dbReference>
<evidence type="ECO:0000256" key="1">
    <source>
        <dbReference type="ARBA" id="ARBA00005564"/>
    </source>
</evidence>
<reference evidence="2 3" key="1">
    <citation type="submission" date="2015-12" db="EMBL/GenBank/DDBJ databases">
        <title>Draft genome sequence of Moniliophthora roreri, the causal agent of frosty pod rot of cacao.</title>
        <authorList>
            <person name="Aime M.C."/>
            <person name="Diaz-Valderrama J.R."/>
            <person name="Kijpornyongpan T."/>
            <person name="Phillips-Mora W."/>
        </authorList>
    </citation>
    <scope>NUCLEOTIDE SEQUENCE [LARGE SCALE GENOMIC DNA]</scope>
    <source>
        <strain evidence="2 3">MCA 2952</strain>
    </source>
</reference>
<dbReference type="InterPro" id="IPR019405">
    <property type="entry name" value="Lactonase_7-beta_prop"/>
</dbReference>
<comment type="similarity">
    <text evidence="1">Belongs to the cycloisomerase 2 family.</text>
</comment>
<accession>A0A0W0F2W7</accession>
<evidence type="ECO:0000313" key="3">
    <source>
        <dbReference type="Proteomes" id="UP000054988"/>
    </source>
</evidence>
<dbReference type="GO" id="GO:0016853">
    <property type="term" value="F:isomerase activity"/>
    <property type="evidence" value="ECO:0007669"/>
    <property type="project" value="UniProtKB-KW"/>
</dbReference>
<dbReference type="Pfam" id="PF10282">
    <property type="entry name" value="Lactonase"/>
    <property type="match status" value="1"/>
</dbReference>
<dbReference type="Gene3D" id="2.130.10.10">
    <property type="entry name" value="YVTN repeat-like/Quinoprotein amine dehydrogenase"/>
    <property type="match status" value="1"/>
</dbReference>
<dbReference type="AlphaFoldDB" id="A0A0W0F2W7"/>